<keyword evidence="3" id="KW-0328">Glycosyltransferase</keyword>
<evidence type="ECO:0000256" key="3">
    <source>
        <dbReference type="ARBA" id="ARBA00022676"/>
    </source>
</evidence>
<dbReference type="GO" id="GO:0005886">
    <property type="term" value="C:plasma membrane"/>
    <property type="evidence" value="ECO:0007669"/>
    <property type="project" value="UniProtKB-SubCell"/>
</dbReference>
<keyword evidence="9" id="KW-1185">Reference proteome</keyword>
<evidence type="ECO:0000256" key="4">
    <source>
        <dbReference type="ARBA" id="ARBA00022679"/>
    </source>
</evidence>
<keyword evidence="5 6" id="KW-0472">Membrane</keyword>
<accession>A0A2V3PVA1</accession>
<comment type="subcellular location">
    <subcellularLocation>
        <location evidence="1">Cell membrane</location>
    </subcellularLocation>
</comment>
<evidence type="ECO:0000256" key="6">
    <source>
        <dbReference type="SAM" id="Phobius"/>
    </source>
</evidence>
<evidence type="ECO:0000256" key="2">
    <source>
        <dbReference type="ARBA" id="ARBA00022475"/>
    </source>
</evidence>
<gene>
    <name evidence="8" type="ORF">CLV62_102236</name>
</gene>
<keyword evidence="4 8" id="KW-0808">Transferase</keyword>
<evidence type="ECO:0000256" key="5">
    <source>
        <dbReference type="ARBA" id="ARBA00023136"/>
    </source>
</evidence>
<dbReference type="InterPro" id="IPR029044">
    <property type="entry name" value="Nucleotide-diphossugar_trans"/>
</dbReference>
<dbReference type="SUPFAM" id="SSF53448">
    <property type="entry name" value="Nucleotide-diphospho-sugar transferases"/>
    <property type="match status" value="1"/>
</dbReference>
<feature type="transmembrane region" description="Helical" evidence="6">
    <location>
        <begin position="330"/>
        <end position="349"/>
    </location>
</feature>
<reference evidence="8 9" key="1">
    <citation type="submission" date="2018-03" db="EMBL/GenBank/DDBJ databases">
        <title>Genomic Encyclopedia of Archaeal and Bacterial Type Strains, Phase II (KMG-II): from individual species to whole genera.</title>
        <authorList>
            <person name="Goeker M."/>
        </authorList>
    </citation>
    <scope>NUCLEOTIDE SEQUENCE [LARGE SCALE GENOMIC DNA]</scope>
    <source>
        <strain evidence="8 9">DSM 100214</strain>
    </source>
</reference>
<dbReference type="Pfam" id="PF00535">
    <property type="entry name" value="Glycos_transf_2"/>
    <property type="match status" value="1"/>
</dbReference>
<evidence type="ECO:0000313" key="8">
    <source>
        <dbReference type="EMBL" id="PXV68204.1"/>
    </source>
</evidence>
<feature type="transmembrane region" description="Helical" evidence="6">
    <location>
        <begin position="270"/>
        <end position="287"/>
    </location>
</feature>
<name>A0A2V3PVA1_9BACT</name>
<evidence type="ECO:0000313" key="9">
    <source>
        <dbReference type="Proteomes" id="UP000247973"/>
    </source>
</evidence>
<dbReference type="InterPro" id="IPR001173">
    <property type="entry name" value="Glyco_trans_2-like"/>
</dbReference>
<proteinExistence type="predicted"/>
<sequence length="366" mass="41817">MIYIGYAILFLGFIRLLVSAVNLLTNVYLPQGVRLENHPKVSILIPARNEEANIGKLLADIENLSYTNYEVIVYNDCSTDNTANIVKQVICKNRNIKLIEGGELGNGWLGKNFACNNLAFKATGEYFLFLDADVRVSRQLIEQSVYLMKKQRLKLLSIFPKQIISNKETLLAIPLMNWILLSLLPLILIRWSSWTSFSAANGQFMLFEAQAYKLLEPHAVHKANKVEDIAICRYYKKKKMRVSTILGNEDIQCNMYNALNESIDGFSKNIFDFFGGNIVTGLLFAAFTTLSPVVLYFLLGGYASAMYVCSIVLIRVFISKASKQSIKNNLLYMVHQHFIFLKIISIALLHRKRRSLRWKDRDVFIE</sequence>
<protein>
    <submittedName>
        <fullName evidence="8">Glycosyl transferase family 2</fullName>
    </submittedName>
</protein>
<dbReference type="AlphaFoldDB" id="A0A2V3PVA1"/>
<dbReference type="EMBL" id="QICL01000002">
    <property type="protein sequence ID" value="PXV68204.1"/>
    <property type="molecule type" value="Genomic_DNA"/>
</dbReference>
<evidence type="ECO:0000259" key="7">
    <source>
        <dbReference type="Pfam" id="PF00535"/>
    </source>
</evidence>
<dbReference type="PANTHER" id="PTHR43646">
    <property type="entry name" value="GLYCOSYLTRANSFERASE"/>
    <property type="match status" value="1"/>
</dbReference>
<feature type="domain" description="Glycosyltransferase 2-like" evidence="7">
    <location>
        <begin position="42"/>
        <end position="152"/>
    </location>
</feature>
<dbReference type="PANTHER" id="PTHR43646:SF2">
    <property type="entry name" value="GLYCOSYLTRANSFERASE 2-LIKE DOMAIN-CONTAINING PROTEIN"/>
    <property type="match status" value="1"/>
</dbReference>
<dbReference type="CDD" id="cd00761">
    <property type="entry name" value="Glyco_tranf_GTA_type"/>
    <property type="match status" value="1"/>
</dbReference>
<dbReference type="RefSeq" id="WP_110309482.1">
    <property type="nucleotide sequence ID" value="NZ_QICL01000002.1"/>
</dbReference>
<keyword evidence="2" id="KW-1003">Cell membrane</keyword>
<dbReference type="GO" id="GO:0016757">
    <property type="term" value="F:glycosyltransferase activity"/>
    <property type="evidence" value="ECO:0007669"/>
    <property type="project" value="UniProtKB-KW"/>
</dbReference>
<feature type="transmembrane region" description="Helical" evidence="6">
    <location>
        <begin position="170"/>
        <end position="191"/>
    </location>
</feature>
<dbReference type="OrthoDB" id="9800276at2"/>
<organism evidence="8 9">
    <name type="scientific">Dysgonomonas alginatilytica</name>
    <dbReference type="NCBI Taxonomy" id="1605892"/>
    <lineage>
        <taxon>Bacteria</taxon>
        <taxon>Pseudomonadati</taxon>
        <taxon>Bacteroidota</taxon>
        <taxon>Bacteroidia</taxon>
        <taxon>Bacteroidales</taxon>
        <taxon>Dysgonomonadaceae</taxon>
        <taxon>Dysgonomonas</taxon>
    </lineage>
</organism>
<feature type="transmembrane region" description="Helical" evidence="6">
    <location>
        <begin position="6"/>
        <end position="29"/>
    </location>
</feature>
<dbReference type="Gene3D" id="3.90.550.10">
    <property type="entry name" value="Spore Coat Polysaccharide Biosynthesis Protein SpsA, Chain A"/>
    <property type="match status" value="1"/>
</dbReference>
<feature type="transmembrane region" description="Helical" evidence="6">
    <location>
        <begin position="294"/>
        <end position="318"/>
    </location>
</feature>
<keyword evidence="6" id="KW-1133">Transmembrane helix</keyword>
<keyword evidence="6" id="KW-0812">Transmembrane</keyword>
<evidence type="ECO:0000256" key="1">
    <source>
        <dbReference type="ARBA" id="ARBA00004236"/>
    </source>
</evidence>
<dbReference type="Proteomes" id="UP000247973">
    <property type="component" value="Unassembled WGS sequence"/>
</dbReference>
<comment type="caution">
    <text evidence="8">The sequence shown here is derived from an EMBL/GenBank/DDBJ whole genome shotgun (WGS) entry which is preliminary data.</text>
</comment>